<reference evidence="4 5" key="1">
    <citation type="submission" date="2024-01" db="EMBL/GenBank/DDBJ databases">
        <title>A telomere-to-telomere, gap-free genome of sweet tea (Lithocarpus litseifolius).</title>
        <authorList>
            <person name="Zhou J."/>
        </authorList>
    </citation>
    <scope>NUCLEOTIDE SEQUENCE [LARGE SCALE GENOMIC DNA]</scope>
    <source>
        <strain evidence="4">Zhou-2022a</strain>
        <tissue evidence="4">Leaf</tissue>
    </source>
</reference>
<gene>
    <name evidence="4" type="ORF">SO802_028245</name>
</gene>
<accession>A0AAW2BPR1</accession>
<evidence type="ECO:0000256" key="2">
    <source>
        <dbReference type="SAM" id="MobiDB-lite"/>
    </source>
</evidence>
<protein>
    <recommendedName>
        <fullName evidence="3">Thioredoxin domain-containing protein</fullName>
    </recommendedName>
</protein>
<dbReference type="InterPro" id="IPR015915">
    <property type="entry name" value="Kelch-typ_b-propeller"/>
</dbReference>
<dbReference type="PROSITE" id="PS51352">
    <property type="entry name" value="THIOREDOXIN_2"/>
    <property type="match status" value="1"/>
</dbReference>
<name>A0AAW2BPR1_9ROSI</name>
<evidence type="ECO:0000313" key="4">
    <source>
        <dbReference type="EMBL" id="KAK9988006.1"/>
    </source>
</evidence>
<evidence type="ECO:0000313" key="5">
    <source>
        <dbReference type="Proteomes" id="UP001459277"/>
    </source>
</evidence>
<dbReference type="EMBL" id="JAZDWU010000010">
    <property type="protein sequence ID" value="KAK9988006.1"/>
    <property type="molecule type" value="Genomic_DNA"/>
</dbReference>
<dbReference type="Pfam" id="PF01344">
    <property type="entry name" value="Kelch_1"/>
    <property type="match status" value="1"/>
</dbReference>
<dbReference type="Gene3D" id="3.40.30.10">
    <property type="entry name" value="Glutaredoxin"/>
    <property type="match status" value="1"/>
</dbReference>
<feature type="region of interest" description="Disordered" evidence="2">
    <location>
        <begin position="115"/>
        <end position="143"/>
    </location>
</feature>
<dbReference type="AlphaFoldDB" id="A0AAW2BPR1"/>
<dbReference type="PANTHER" id="PTHR46115">
    <property type="entry name" value="THIOREDOXIN-LIKE PROTEIN 1"/>
    <property type="match status" value="1"/>
</dbReference>
<proteinExistence type="predicted"/>
<dbReference type="GO" id="GO:0006950">
    <property type="term" value="P:response to stress"/>
    <property type="evidence" value="ECO:0007669"/>
    <property type="project" value="UniProtKB-ARBA"/>
</dbReference>
<dbReference type="InterPro" id="IPR036249">
    <property type="entry name" value="Thioredoxin-like_sf"/>
</dbReference>
<dbReference type="FunFam" id="3.40.30.10:FF:000240">
    <property type="entry name" value="TPR repeat-containing thioredoxin TDX"/>
    <property type="match status" value="1"/>
</dbReference>
<keyword evidence="5" id="KW-1185">Reference proteome</keyword>
<keyword evidence="1" id="KW-1015">Disulfide bond</keyword>
<dbReference type="SUPFAM" id="SSF52833">
    <property type="entry name" value="Thioredoxin-like"/>
    <property type="match status" value="1"/>
</dbReference>
<feature type="domain" description="Thioredoxin" evidence="3">
    <location>
        <begin position="437"/>
        <end position="562"/>
    </location>
</feature>
<dbReference type="InterPro" id="IPR013766">
    <property type="entry name" value="Thioredoxin_domain"/>
</dbReference>
<comment type="caution">
    <text evidence="4">The sequence shown here is derived from an EMBL/GenBank/DDBJ whole genome shotgun (WGS) entry which is preliminary data.</text>
</comment>
<dbReference type="SUPFAM" id="SSF117281">
    <property type="entry name" value="Kelch motif"/>
    <property type="match status" value="1"/>
</dbReference>
<evidence type="ECO:0000256" key="1">
    <source>
        <dbReference type="ARBA" id="ARBA00023157"/>
    </source>
</evidence>
<dbReference type="InterPro" id="IPR006652">
    <property type="entry name" value="Kelch_1"/>
</dbReference>
<dbReference type="Proteomes" id="UP001459277">
    <property type="component" value="Unassembled WGS sequence"/>
</dbReference>
<dbReference type="Gene3D" id="2.120.10.80">
    <property type="entry name" value="Kelch-type beta propeller"/>
    <property type="match status" value="1"/>
</dbReference>
<dbReference type="Pfam" id="PF00085">
    <property type="entry name" value="Thioredoxin"/>
    <property type="match status" value="1"/>
</dbReference>
<dbReference type="CDD" id="cd02947">
    <property type="entry name" value="TRX_family"/>
    <property type="match status" value="1"/>
</dbReference>
<evidence type="ECO:0000259" key="3">
    <source>
        <dbReference type="PROSITE" id="PS51352"/>
    </source>
</evidence>
<sequence length="562" mass="63993">MEEKDSEISGPCEKFWISFCGEVPSGSVAWYSIEVSEITESSTKELKPFSVTEHFPSVYCAFLEGYIYSLGGQERGRTGGQRSGRTLLNDVRFIHINYLVSLAARGKKLKRLKEPEFEKPQKSLKEPEKPQKRLKEPEFEKPKEPEINFTEPFEPFDLLNLRWNGGPPMTFARCNPHTMVVDQKLYVLGGFELNQKNQADGWIEVFDPKGKRWESLPSPPDQIHSSVMISGLLKAKKEIIIAKQRWDRDPMSFYSYNIMTRRWNTLVPHRSEASVHLPPNAGRAVTVDNTLYWISTEEHNHECIIRAYDLDRNMWFEDHLNTATIFGSLLEGREHFSSIYSSRPGFLHLRYQKFCLLLQSSITKDDLESSIEYLYCAILDISPIYEQEDRGKFKWKKLSVQKYSMDQYINFLDCMLVLEDRVSGVKSVDRGGQSTSSDISFQEDRDALSALKDGEVISIHSVSELEPKLNAASKTARLAILYFTATLCGPSHMISPLYTSLAGKYPKVVFLKVDIVEATDVAAHWNISAVPTFLFLKNGKAVDKVVGADKSALERKIAQHAG</sequence>
<dbReference type="GO" id="GO:0016667">
    <property type="term" value="F:oxidoreductase activity, acting on a sulfur group of donors"/>
    <property type="evidence" value="ECO:0007669"/>
    <property type="project" value="UniProtKB-ARBA"/>
</dbReference>
<organism evidence="4 5">
    <name type="scientific">Lithocarpus litseifolius</name>
    <dbReference type="NCBI Taxonomy" id="425828"/>
    <lineage>
        <taxon>Eukaryota</taxon>
        <taxon>Viridiplantae</taxon>
        <taxon>Streptophyta</taxon>
        <taxon>Embryophyta</taxon>
        <taxon>Tracheophyta</taxon>
        <taxon>Spermatophyta</taxon>
        <taxon>Magnoliopsida</taxon>
        <taxon>eudicotyledons</taxon>
        <taxon>Gunneridae</taxon>
        <taxon>Pentapetalae</taxon>
        <taxon>rosids</taxon>
        <taxon>fabids</taxon>
        <taxon>Fagales</taxon>
        <taxon>Fagaceae</taxon>
        <taxon>Lithocarpus</taxon>
    </lineage>
</organism>